<dbReference type="Proteomes" id="UP000321479">
    <property type="component" value="Chromosome"/>
</dbReference>
<reference evidence="2 3" key="1">
    <citation type="journal article" date="2017" name="Curr. Microbiol.">
        <title>Mucilaginibacter ginsenosidivorans sp. nov., Isolated from Soil of Ginseng Field.</title>
        <authorList>
            <person name="Kim M.M."/>
            <person name="Siddiqi M.Z."/>
            <person name="Im W.T."/>
        </authorList>
    </citation>
    <scope>NUCLEOTIDE SEQUENCE [LARGE SCALE GENOMIC DNA]</scope>
    <source>
        <strain evidence="2 3">Gsoil 3017</strain>
    </source>
</reference>
<accession>A0A5B8UUH4</accession>
<keyword evidence="1" id="KW-0812">Transmembrane</keyword>
<evidence type="ECO:0000313" key="2">
    <source>
        <dbReference type="EMBL" id="QEC62767.1"/>
    </source>
</evidence>
<sequence length="517" mass="59890">MHRRTLYLIILSLLLAGYYIFIGVYLHNLGYHNLEALFYSEKNKILIEGLGNRLKVMGLTAPILPFYGTFIFSFKSFLLGPIFASAVGTALLFYIMAHTLTKRSHDDFYMLILLVLFTLHPGLLYTACSGKSIYLVLIFLFLFFYHILRYYKSNTTFHVSIASICLVVLVFCDYKFIWLTLFFIPLVLFIATQSLNLSEQETIFRLVQSFNAPALRRKLINKTFAIYIIIFLLPLASIAIFKMLNLTHANDLDYFLDSPYATWTVLTEKLQFEQATSFVHYQSSQISPLVTASIALYCPMIVVAIYLFRHNTYQILTVAAPFAFVEFLQIKYDKIFLAHEYFLIFLVLSLLCIVFRGHRHENQRVMKTLLTVIVLIQLVTGYFFLKNSFIFEERDFVNTLFHATPDDGQAENKEMASFINSLPLEQQVMIDDAVAYPVVAFSDHIQRFTMPYQETYLSASEAPEKYVNYILIATDRNPLTGYTQLNNKYLPAIKKSDSNLNVQKVYETDNWILYKVL</sequence>
<feature type="transmembrane region" description="Helical" evidence="1">
    <location>
        <begin position="224"/>
        <end position="244"/>
    </location>
</feature>
<proteinExistence type="predicted"/>
<keyword evidence="1" id="KW-1133">Transmembrane helix</keyword>
<keyword evidence="1" id="KW-0472">Membrane</keyword>
<feature type="transmembrane region" description="Helical" evidence="1">
    <location>
        <begin position="315"/>
        <end position="332"/>
    </location>
</feature>
<dbReference type="KEGG" id="mgin:FRZ54_09280"/>
<evidence type="ECO:0000313" key="3">
    <source>
        <dbReference type="Proteomes" id="UP000321479"/>
    </source>
</evidence>
<organism evidence="2 3">
    <name type="scientific">Mucilaginibacter ginsenosidivorans</name>
    <dbReference type="NCBI Taxonomy" id="398053"/>
    <lineage>
        <taxon>Bacteria</taxon>
        <taxon>Pseudomonadati</taxon>
        <taxon>Bacteroidota</taxon>
        <taxon>Sphingobacteriia</taxon>
        <taxon>Sphingobacteriales</taxon>
        <taxon>Sphingobacteriaceae</taxon>
        <taxon>Mucilaginibacter</taxon>
    </lineage>
</organism>
<dbReference type="EMBL" id="CP042436">
    <property type="protein sequence ID" value="QEC62767.1"/>
    <property type="molecule type" value="Genomic_DNA"/>
</dbReference>
<evidence type="ECO:0000256" key="1">
    <source>
        <dbReference type="SAM" id="Phobius"/>
    </source>
</evidence>
<gene>
    <name evidence="2" type="ORF">FRZ54_09280</name>
</gene>
<feature type="transmembrane region" description="Helical" evidence="1">
    <location>
        <begin position="177"/>
        <end position="197"/>
    </location>
</feature>
<feature type="transmembrane region" description="Helical" evidence="1">
    <location>
        <begin position="286"/>
        <end position="308"/>
    </location>
</feature>
<feature type="transmembrane region" description="Helical" evidence="1">
    <location>
        <begin position="108"/>
        <end position="126"/>
    </location>
</feature>
<feature type="transmembrane region" description="Helical" evidence="1">
    <location>
        <begin position="6"/>
        <end position="26"/>
    </location>
</feature>
<dbReference type="RefSeq" id="WP_147031344.1">
    <property type="nucleotide sequence ID" value="NZ_CP042436.1"/>
</dbReference>
<dbReference type="AlphaFoldDB" id="A0A5B8UUH4"/>
<evidence type="ECO:0008006" key="4">
    <source>
        <dbReference type="Google" id="ProtNLM"/>
    </source>
</evidence>
<protein>
    <recommendedName>
        <fullName evidence="4">Glycosyltransferase RgtA/B/C/D-like domain-containing protein</fullName>
    </recommendedName>
</protein>
<keyword evidence="3" id="KW-1185">Reference proteome</keyword>
<feature type="transmembrane region" description="Helical" evidence="1">
    <location>
        <begin position="338"/>
        <end position="356"/>
    </location>
</feature>
<feature type="transmembrane region" description="Helical" evidence="1">
    <location>
        <begin position="132"/>
        <end position="148"/>
    </location>
</feature>
<dbReference type="OrthoDB" id="1402360at2"/>
<feature type="transmembrane region" description="Helical" evidence="1">
    <location>
        <begin position="368"/>
        <end position="385"/>
    </location>
</feature>
<feature type="transmembrane region" description="Helical" evidence="1">
    <location>
        <begin position="155"/>
        <end position="171"/>
    </location>
</feature>
<feature type="transmembrane region" description="Helical" evidence="1">
    <location>
        <begin position="78"/>
        <end position="96"/>
    </location>
</feature>
<name>A0A5B8UUH4_9SPHI</name>